<evidence type="ECO:0000313" key="2">
    <source>
        <dbReference type="Proteomes" id="UP000663393"/>
    </source>
</evidence>
<dbReference type="Proteomes" id="UP000663393">
    <property type="component" value="Segment"/>
</dbReference>
<organism evidence="1 2">
    <name type="scientific">Providencia phage PSTNGR1</name>
    <dbReference type="NCBI Taxonomy" id="2783542"/>
    <lineage>
        <taxon>Viruses</taxon>
        <taxon>Duplodnaviria</taxon>
        <taxon>Heunggongvirae</taxon>
        <taxon>Uroviricota</taxon>
        <taxon>Caudoviricetes</taxon>
        <taxon>Autographivirales</taxon>
        <taxon>Autonotataviridae</taxon>
        <taxon>Jeruvirus</taxon>
        <taxon>Jeruvirus PSTNGR1</taxon>
    </lineage>
</organism>
<accession>A0A873WFG9</accession>
<sequence>MESAIKDSCYRGLSDSLSAAIDTQNIDEVAAVLESADAYFNGGQLGLQQLADLYADARVAGYEF</sequence>
<keyword evidence="2" id="KW-1185">Reference proteome</keyword>
<proteinExistence type="predicted"/>
<reference evidence="1" key="1">
    <citation type="submission" date="2020-10" db="EMBL/GenBank/DDBJ databases">
        <authorList>
            <person name="Yerushalmy O."/>
            <person name="Gronovich N."/>
            <person name="Alkalay-Oren S."/>
            <person name="Coppenhagen-Glazer S."/>
            <person name="Hazan R."/>
        </authorList>
    </citation>
    <scope>NUCLEOTIDE SEQUENCE</scope>
</reference>
<name>A0A873WFG9_9CAUD</name>
<protein>
    <submittedName>
        <fullName evidence="1">Uncharacterized protein</fullName>
    </submittedName>
</protein>
<dbReference type="EMBL" id="MW145136">
    <property type="protein sequence ID" value="QPB11230.1"/>
    <property type="molecule type" value="Genomic_DNA"/>
</dbReference>
<evidence type="ECO:0000313" key="1">
    <source>
        <dbReference type="EMBL" id="QPB11230.1"/>
    </source>
</evidence>